<feature type="compositionally biased region" description="Basic and acidic residues" evidence="1">
    <location>
        <begin position="108"/>
        <end position="125"/>
    </location>
</feature>
<dbReference type="Proteomes" id="UP001295444">
    <property type="component" value="Chromosome 07"/>
</dbReference>
<feature type="region of interest" description="Disordered" evidence="1">
    <location>
        <begin position="97"/>
        <end position="142"/>
    </location>
</feature>
<evidence type="ECO:0000313" key="2">
    <source>
        <dbReference type="EMBL" id="CAH2306762.1"/>
    </source>
</evidence>
<keyword evidence="3" id="KW-1185">Reference proteome</keyword>
<reference evidence="2" key="1">
    <citation type="submission" date="2022-03" db="EMBL/GenBank/DDBJ databases">
        <authorList>
            <person name="Alioto T."/>
            <person name="Alioto T."/>
            <person name="Gomez Garrido J."/>
        </authorList>
    </citation>
    <scope>NUCLEOTIDE SEQUENCE</scope>
</reference>
<dbReference type="AlphaFoldDB" id="A0AAD1SP63"/>
<feature type="compositionally biased region" description="Polar residues" evidence="1">
    <location>
        <begin position="133"/>
        <end position="142"/>
    </location>
</feature>
<gene>
    <name evidence="2" type="ORF">PECUL_23A018145</name>
</gene>
<dbReference type="EMBL" id="OW240918">
    <property type="protein sequence ID" value="CAH2306762.1"/>
    <property type="molecule type" value="Genomic_DNA"/>
</dbReference>
<accession>A0AAD1SP63</accession>
<evidence type="ECO:0000256" key="1">
    <source>
        <dbReference type="SAM" id="MobiDB-lite"/>
    </source>
</evidence>
<sequence length="142" mass="15393">MLQKPSLDAGGGDLPDRPAGPCQGPESPLGPSWGGGHLPSETLDTCSLRIKLAAVSSHVCKRQSRLLRSIVSTHVIGRKTDTGPPEVYFVVPRLGGIEGGRKGWPPEAPERYKNPLEIRNRDSRKSPIRQGKNRNSPRTIAD</sequence>
<feature type="region of interest" description="Disordered" evidence="1">
    <location>
        <begin position="1"/>
        <end position="40"/>
    </location>
</feature>
<proteinExistence type="predicted"/>
<evidence type="ECO:0000313" key="3">
    <source>
        <dbReference type="Proteomes" id="UP001295444"/>
    </source>
</evidence>
<organism evidence="2 3">
    <name type="scientific">Pelobates cultripes</name>
    <name type="common">Western spadefoot toad</name>
    <dbReference type="NCBI Taxonomy" id="61616"/>
    <lineage>
        <taxon>Eukaryota</taxon>
        <taxon>Metazoa</taxon>
        <taxon>Chordata</taxon>
        <taxon>Craniata</taxon>
        <taxon>Vertebrata</taxon>
        <taxon>Euteleostomi</taxon>
        <taxon>Amphibia</taxon>
        <taxon>Batrachia</taxon>
        <taxon>Anura</taxon>
        <taxon>Pelobatoidea</taxon>
        <taxon>Pelobatidae</taxon>
        <taxon>Pelobates</taxon>
    </lineage>
</organism>
<protein>
    <submittedName>
        <fullName evidence="2">Uncharacterized protein</fullName>
    </submittedName>
</protein>
<name>A0AAD1SP63_PELCU</name>